<comment type="caution">
    <text evidence="1">The sequence shown here is derived from an EMBL/GenBank/DDBJ whole genome shotgun (WGS) entry which is preliminary data.</text>
</comment>
<gene>
    <name evidence="1" type="ORF">MM213_12815</name>
</gene>
<dbReference type="RefSeq" id="WP_241412790.1">
    <property type="nucleotide sequence ID" value="NZ_JAKZGO010000009.1"/>
</dbReference>
<evidence type="ECO:0000313" key="1">
    <source>
        <dbReference type="EMBL" id="MCH7414373.1"/>
    </source>
</evidence>
<protein>
    <recommendedName>
        <fullName evidence="3">RHS repeat-associated core domain-containing protein</fullName>
    </recommendedName>
</protein>
<evidence type="ECO:0000313" key="2">
    <source>
        <dbReference type="Proteomes" id="UP001165430"/>
    </source>
</evidence>
<dbReference type="Proteomes" id="UP001165430">
    <property type="component" value="Unassembled WGS sequence"/>
</dbReference>
<name>A0ABS9VDC8_9BACT</name>
<reference evidence="1" key="1">
    <citation type="submission" date="2022-03" db="EMBL/GenBank/DDBJ databases">
        <title>De novo assembled genomes of Belliella spp. (Cyclobacteriaceae) strains.</title>
        <authorList>
            <person name="Szabo A."/>
            <person name="Korponai K."/>
            <person name="Felfoldi T."/>
        </authorList>
    </citation>
    <scope>NUCLEOTIDE SEQUENCE</scope>
    <source>
        <strain evidence="1">DSM 111903</strain>
    </source>
</reference>
<sequence>MHDLSIERGGVVDPLADQMRRHSPYNYAFDNPIRFIDPDGMAPEDWVRRKDGSIYNDENAKSQETTKKDEEYLGKSGIGIDEKTGNTLLYNPDGSIDQGIMSLEEFTVEGNQTDHEKTMSNPVVKNMIANSERIKSEILPFVRHMPRSTIDGVGYTGAGITVVGVIITPFVPPIGLSLVGVGGSVSTVAGSASTLMYFAEGKPVRASIEGSLVLTGAASGIYLKSLAAPARGLINSTTDLPILQGFKNTSLDIINITILPNIK</sequence>
<dbReference type="EMBL" id="JAKZGO010000009">
    <property type="protein sequence ID" value="MCH7414373.1"/>
    <property type="molecule type" value="Genomic_DNA"/>
</dbReference>
<organism evidence="1 2">
    <name type="scientific">Belliella alkalica</name>
    <dbReference type="NCBI Taxonomy" id="1730871"/>
    <lineage>
        <taxon>Bacteria</taxon>
        <taxon>Pseudomonadati</taxon>
        <taxon>Bacteroidota</taxon>
        <taxon>Cytophagia</taxon>
        <taxon>Cytophagales</taxon>
        <taxon>Cyclobacteriaceae</taxon>
        <taxon>Belliella</taxon>
    </lineage>
</organism>
<evidence type="ECO:0008006" key="3">
    <source>
        <dbReference type="Google" id="ProtNLM"/>
    </source>
</evidence>
<accession>A0ABS9VDC8</accession>
<proteinExistence type="predicted"/>
<keyword evidence="2" id="KW-1185">Reference proteome</keyword>
<dbReference type="Gene3D" id="2.180.10.10">
    <property type="entry name" value="RHS repeat-associated core"/>
    <property type="match status" value="1"/>
</dbReference>